<accession>A0A498RF41</accession>
<name>A0A498RF41_9FIRM</name>
<dbReference type="Proteomes" id="UP000277811">
    <property type="component" value="Unassembled WGS sequence"/>
</dbReference>
<organism evidence="1 2">
    <name type="scientific">Lucifera butyrica</name>
    <dbReference type="NCBI Taxonomy" id="1351585"/>
    <lineage>
        <taxon>Bacteria</taxon>
        <taxon>Bacillati</taxon>
        <taxon>Bacillota</taxon>
        <taxon>Negativicutes</taxon>
        <taxon>Veillonellales</taxon>
        <taxon>Veillonellaceae</taxon>
        <taxon>Lucifera</taxon>
    </lineage>
</organism>
<proteinExistence type="predicted"/>
<reference evidence="1 2" key="1">
    <citation type="submission" date="2018-06" db="EMBL/GenBank/DDBJ databases">
        <authorList>
            <person name="Strepis N."/>
        </authorList>
    </citation>
    <scope>NUCLEOTIDE SEQUENCE [LARGE SCALE GENOMIC DNA]</scope>
    <source>
        <strain evidence="1">LUCI</strain>
    </source>
</reference>
<dbReference type="RefSeq" id="WP_122630395.1">
    <property type="nucleotide sequence ID" value="NZ_UPPP01000127.1"/>
</dbReference>
<keyword evidence="2" id="KW-1185">Reference proteome</keyword>
<sequence>MPFDSKGKQYLSFETDKNKYLYYPKEGTLVINDKNTHSEVAISSHELSKAIDCPAIRMAISNITYLSAAMRANE</sequence>
<evidence type="ECO:0000313" key="2">
    <source>
        <dbReference type="Proteomes" id="UP000277811"/>
    </source>
</evidence>
<dbReference type="EMBL" id="UPPP01000127">
    <property type="protein sequence ID" value="VBB09625.1"/>
    <property type="molecule type" value="Genomic_DNA"/>
</dbReference>
<gene>
    <name evidence="1" type="ORF">LUCI_4920</name>
</gene>
<dbReference type="AlphaFoldDB" id="A0A498RF41"/>
<protein>
    <submittedName>
        <fullName evidence="1">Uncharacterized protein</fullName>
    </submittedName>
</protein>
<evidence type="ECO:0000313" key="1">
    <source>
        <dbReference type="EMBL" id="VBB09625.1"/>
    </source>
</evidence>